<dbReference type="Pfam" id="PF10551">
    <property type="entry name" value="MULE"/>
    <property type="match status" value="1"/>
</dbReference>
<feature type="region of interest" description="Disordered" evidence="5">
    <location>
        <begin position="76"/>
        <end position="105"/>
    </location>
</feature>
<evidence type="ECO:0000259" key="8">
    <source>
        <dbReference type="PROSITE" id="PS50966"/>
    </source>
</evidence>
<evidence type="ECO:0000259" key="6">
    <source>
        <dbReference type="PROSITE" id="PS50158"/>
    </source>
</evidence>
<name>A0A9Q0D163_9POAL</name>
<evidence type="ECO:0000313" key="10">
    <source>
        <dbReference type="Proteomes" id="UP001151287"/>
    </source>
</evidence>
<evidence type="ECO:0000256" key="2">
    <source>
        <dbReference type="ARBA" id="ARBA00022771"/>
    </source>
</evidence>
<dbReference type="SMART" id="SM00575">
    <property type="entry name" value="ZnF_PMZ"/>
    <property type="match status" value="1"/>
</dbReference>
<dbReference type="InterPro" id="IPR004330">
    <property type="entry name" value="FAR1_DNA_bnd_dom"/>
</dbReference>
<keyword evidence="2 4" id="KW-0863">Zinc-finger</keyword>
<dbReference type="EMBL" id="JAMQYH010000001">
    <property type="protein sequence ID" value="KAJ1703357.1"/>
    <property type="molecule type" value="Genomic_DNA"/>
</dbReference>
<dbReference type="Pfam" id="PF03101">
    <property type="entry name" value="FAR1"/>
    <property type="match status" value="1"/>
</dbReference>
<feature type="region of interest" description="Disordered" evidence="5">
    <location>
        <begin position="1"/>
        <end position="20"/>
    </location>
</feature>
<feature type="domain" description="SWIM-type" evidence="8">
    <location>
        <begin position="682"/>
        <end position="721"/>
    </location>
</feature>
<dbReference type="PROSITE" id="PS50808">
    <property type="entry name" value="ZF_BED"/>
    <property type="match status" value="1"/>
</dbReference>
<reference evidence="9" key="1">
    <citation type="journal article" date="2022" name="Cell">
        <title>Repeat-based holocentromeres influence genome architecture and karyotype evolution.</title>
        <authorList>
            <person name="Hofstatter P.G."/>
            <person name="Thangavel G."/>
            <person name="Lux T."/>
            <person name="Neumann P."/>
            <person name="Vondrak T."/>
            <person name="Novak P."/>
            <person name="Zhang M."/>
            <person name="Costa L."/>
            <person name="Castellani M."/>
            <person name="Scott A."/>
            <person name="Toegelov H."/>
            <person name="Fuchs J."/>
            <person name="Mata-Sucre Y."/>
            <person name="Dias Y."/>
            <person name="Vanzela A.L.L."/>
            <person name="Huettel B."/>
            <person name="Almeida C.C.S."/>
            <person name="Simkova H."/>
            <person name="Souza G."/>
            <person name="Pedrosa-Harand A."/>
            <person name="Macas J."/>
            <person name="Mayer K.F.X."/>
            <person name="Houben A."/>
            <person name="Marques A."/>
        </authorList>
    </citation>
    <scope>NUCLEOTIDE SEQUENCE</scope>
    <source>
        <strain evidence="9">RhyBre1mFocal</strain>
    </source>
</reference>
<protein>
    <recommendedName>
        <fullName evidence="11">Protein FAR1-RELATED SEQUENCE</fullName>
    </recommendedName>
</protein>
<dbReference type="Pfam" id="PF02892">
    <property type="entry name" value="zf-BED"/>
    <property type="match status" value="1"/>
</dbReference>
<evidence type="ECO:0000313" key="9">
    <source>
        <dbReference type="EMBL" id="KAJ1703357.1"/>
    </source>
</evidence>
<proteinExistence type="predicted"/>
<keyword evidence="3" id="KW-0862">Zinc</keyword>
<keyword evidence="10" id="KW-1185">Reference proteome</keyword>
<accession>A0A9Q0D163</accession>
<evidence type="ECO:0000256" key="4">
    <source>
        <dbReference type="PROSITE-ProRule" id="PRU00047"/>
    </source>
</evidence>
<evidence type="ECO:0000256" key="1">
    <source>
        <dbReference type="ARBA" id="ARBA00022723"/>
    </source>
</evidence>
<evidence type="ECO:0000256" key="5">
    <source>
        <dbReference type="SAM" id="MobiDB-lite"/>
    </source>
</evidence>
<dbReference type="Proteomes" id="UP001151287">
    <property type="component" value="Unassembled WGS sequence"/>
</dbReference>
<comment type="caution">
    <text evidence="9">The sequence shown here is derived from an EMBL/GenBank/DDBJ whole genome shotgun (WGS) entry which is preliminary data.</text>
</comment>
<dbReference type="PANTHER" id="PTHR47718:SF13">
    <property type="entry name" value="OS09G0290500 PROTEIN"/>
    <property type="match status" value="1"/>
</dbReference>
<dbReference type="SUPFAM" id="SSF57667">
    <property type="entry name" value="beta-beta-alpha zinc fingers"/>
    <property type="match status" value="1"/>
</dbReference>
<feature type="domain" description="CCHC-type" evidence="6">
    <location>
        <begin position="856"/>
        <end position="870"/>
    </location>
</feature>
<dbReference type="InterPro" id="IPR003656">
    <property type="entry name" value="Znf_BED"/>
</dbReference>
<dbReference type="InterPro" id="IPR018289">
    <property type="entry name" value="MULE_transposase_dom"/>
</dbReference>
<dbReference type="SMART" id="SM00614">
    <property type="entry name" value="ZnF_BED"/>
    <property type="match status" value="1"/>
</dbReference>
<organism evidence="9 10">
    <name type="scientific">Rhynchospora breviuscula</name>
    <dbReference type="NCBI Taxonomy" id="2022672"/>
    <lineage>
        <taxon>Eukaryota</taxon>
        <taxon>Viridiplantae</taxon>
        <taxon>Streptophyta</taxon>
        <taxon>Embryophyta</taxon>
        <taxon>Tracheophyta</taxon>
        <taxon>Spermatophyta</taxon>
        <taxon>Magnoliopsida</taxon>
        <taxon>Liliopsida</taxon>
        <taxon>Poales</taxon>
        <taxon>Cyperaceae</taxon>
        <taxon>Cyperoideae</taxon>
        <taxon>Rhynchosporeae</taxon>
        <taxon>Rhynchospora</taxon>
    </lineage>
</organism>
<dbReference type="PANTHER" id="PTHR47718">
    <property type="entry name" value="OS01G0519700 PROTEIN"/>
    <property type="match status" value="1"/>
</dbReference>
<dbReference type="OrthoDB" id="600674at2759"/>
<dbReference type="InterPro" id="IPR006564">
    <property type="entry name" value="Znf_PMZ"/>
</dbReference>
<gene>
    <name evidence="9" type="ORF">LUZ63_003136</name>
</gene>
<keyword evidence="1" id="KW-0479">Metal-binding</keyword>
<dbReference type="InterPro" id="IPR007527">
    <property type="entry name" value="Znf_SWIM"/>
</dbReference>
<feature type="region of interest" description="Disordered" evidence="5">
    <location>
        <begin position="815"/>
        <end position="841"/>
    </location>
</feature>
<feature type="domain" description="BED-type" evidence="7">
    <location>
        <begin position="21"/>
        <end position="73"/>
    </location>
</feature>
<evidence type="ECO:0000256" key="3">
    <source>
        <dbReference type="ARBA" id="ARBA00022833"/>
    </source>
</evidence>
<dbReference type="PROSITE" id="PS50966">
    <property type="entry name" value="ZF_SWIM"/>
    <property type="match status" value="1"/>
</dbReference>
<dbReference type="AlphaFoldDB" id="A0A9Q0D163"/>
<evidence type="ECO:0000259" key="7">
    <source>
        <dbReference type="PROSITE" id="PS50808"/>
    </source>
</evidence>
<sequence>MSTQTGDKPPGHGSISKKRYKRKSEVWKHFDVLPDGERAICKYCSKSLSANTNMGTSHLKRHIKLCKRLIEGTTSQTPLTRQEEDRLHTTSTPLKPLGKLHSHKENNIGDAAKGKVESANVKNFSKYSDGQQRVDDPIETTKASERQQGESNAFIFTEEERRLQDKHADVASLKEYGRIVSMTFSSEHEAFKFFNDYAKRKGFSVRKSIIVKDKANKTITFRRFYCSRHGFREKKHLEKANRRRRHKWLTRCGCPVKFCVKLDTKTGVWWVHDFIDRHNHDLAAIDTVPFLRSHCFINEAQKLEISTKRASGIRNCQIRDYDARCSGGYQNRGYQEKNLYNLSVADEQSRKLGDDADSVLKYFHDRKKSDPDFFFKYDTNDGCLNRLFWADGQSVVDYAYFGDVVIFDSTYQLNQYNMIVVPFLGCNHHRSTIIFACGIVSGENDETYQWLLEAFLEATFQQHPNSVITDGDLAMGKAIKSILKGTTHRICSWHMERNANKYIHDETVLAKFRELVYSCSLEEFEEKWKDFEKKVSERLPSRQWLQMIYGLKESWAVAFLDKKMFLGMSSTQRSEGLNSDLHNYINCKMSLCMAVKQFERCLTHKRTKEAEFDCIAFQKEPVLQTSFPDLEKSAARSYTPNIFHIVRDEKERVVGLVVDEILSSSMASKYTVSRKEKAESQYIVHCSRIQDDVDKISCTCAKLECEKIPCRHIFAVLIHMKATCIPRCCICDRWTKHVKSAFPSYREGGTFNVSIHCRRFHELNKAAMPYHYEVAKSPADYLKLMESIEQQKQQFEHLHDKKFVGSSKVKQNVKEDVKSVPTIGNPKPVVTKGAPKKNKKRYERIKSAIESKRKNKCGRCGQRGHNRKTCQLHRRDAAAASIEELGHEGRDDILGPQNSCN</sequence>
<dbReference type="GO" id="GO:0008270">
    <property type="term" value="F:zinc ion binding"/>
    <property type="evidence" value="ECO:0007669"/>
    <property type="project" value="UniProtKB-KW"/>
</dbReference>
<dbReference type="InterPro" id="IPR001878">
    <property type="entry name" value="Znf_CCHC"/>
</dbReference>
<dbReference type="Pfam" id="PF04434">
    <property type="entry name" value="SWIM"/>
    <property type="match status" value="1"/>
</dbReference>
<dbReference type="PROSITE" id="PS50158">
    <property type="entry name" value="ZF_CCHC"/>
    <property type="match status" value="1"/>
</dbReference>
<dbReference type="GO" id="GO:0003677">
    <property type="term" value="F:DNA binding"/>
    <property type="evidence" value="ECO:0007669"/>
    <property type="project" value="InterPro"/>
</dbReference>
<evidence type="ECO:0008006" key="11">
    <source>
        <dbReference type="Google" id="ProtNLM"/>
    </source>
</evidence>
<dbReference type="InterPro" id="IPR036236">
    <property type="entry name" value="Znf_C2H2_sf"/>
</dbReference>